<dbReference type="AlphaFoldDB" id="A0A5N5FXT1"/>
<dbReference type="OrthoDB" id="2422440at2759"/>
<gene>
    <name evidence="3" type="ORF">D8674_011107</name>
</gene>
<dbReference type="PROSITE" id="PS50802">
    <property type="entry name" value="OTU"/>
    <property type="match status" value="1"/>
</dbReference>
<dbReference type="CDD" id="cd22744">
    <property type="entry name" value="OTU"/>
    <property type="match status" value="1"/>
</dbReference>
<protein>
    <recommendedName>
        <fullName evidence="2">OTU domain-containing protein</fullName>
    </recommendedName>
</protein>
<reference evidence="3 4" key="3">
    <citation type="submission" date="2019-11" db="EMBL/GenBank/DDBJ databases">
        <title>A de novo genome assembly of a pear dwarfing rootstock.</title>
        <authorList>
            <person name="Wang F."/>
            <person name="Wang J."/>
            <person name="Li S."/>
            <person name="Zhang Y."/>
            <person name="Fang M."/>
            <person name="Ma L."/>
            <person name="Zhao Y."/>
            <person name="Jiang S."/>
        </authorList>
    </citation>
    <scope>NUCLEOTIDE SEQUENCE [LARGE SCALE GENOMIC DNA]</scope>
    <source>
        <strain evidence="3">S2</strain>
        <tissue evidence="3">Leaf</tissue>
    </source>
</reference>
<evidence type="ECO:0000313" key="4">
    <source>
        <dbReference type="Proteomes" id="UP000327157"/>
    </source>
</evidence>
<feature type="domain" description="OTU" evidence="2">
    <location>
        <begin position="335"/>
        <end position="469"/>
    </location>
</feature>
<comment type="caution">
    <text evidence="3">The sequence shown here is derived from an EMBL/GenBank/DDBJ whole genome shotgun (WGS) entry which is preliminary data.</text>
</comment>
<dbReference type="InterPro" id="IPR003323">
    <property type="entry name" value="OTU_dom"/>
</dbReference>
<evidence type="ECO:0000256" key="1">
    <source>
        <dbReference type="SAM" id="MobiDB-lite"/>
    </source>
</evidence>
<reference evidence="4" key="2">
    <citation type="submission" date="2019-10" db="EMBL/GenBank/DDBJ databases">
        <title>A de novo genome assembly of a pear dwarfing rootstock.</title>
        <authorList>
            <person name="Wang F."/>
            <person name="Wang J."/>
            <person name="Li S."/>
            <person name="Zhang Y."/>
            <person name="Fang M."/>
            <person name="Ma L."/>
            <person name="Zhao Y."/>
            <person name="Jiang S."/>
        </authorList>
    </citation>
    <scope>NUCLEOTIDE SEQUENCE [LARGE SCALE GENOMIC DNA]</scope>
</reference>
<proteinExistence type="predicted"/>
<name>A0A5N5FXT1_9ROSA</name>
<feature type="region of interest" description="Disordered" evidence="1">
    <location>
        <begin position="254"/>
        <end position="277"/>
    </location>
</feature>
<sequence>MDSVYPFICNGHNLCHFCASTPYLLAMNLPPHCHHHHHRLLTMIASGGQLSVGQRFPEPTGPSMPRVRTPIIHPVVAVPSSPPPPLSHLPFAHVGHAVARPRLMTPIASAQPSLCFQNPNHAHPSPPQLRNPAPFNVDAVAPLRSGGGNGDDEVVELFKSREELIQWARQVGKINGFVIVTLRSDQGGKDNRSLRLTLGCERNGQYDRRNSRMKKMWMSVSIKRRWIESDATTRMVLKRKLMELVLPQTTSLVESSVTTKTRGRPSKKTDKSTRRDPSLFEIVESEQRSYSLGDLYPEMSLKQKRPPKEKVHRARSVKPIELTNAFLVALRPYIILVKDVATDGHCGFRAIASLLGYNEDGWVQVRNDLLQELETYSSCYSKLYGSENRVHELKHALRYFETYANIDRWMTMLDMGHIIASCYGVVLIHLLDVQFLTFLPLRTTPIPLATSKEIAIGFTNHHFVQSSLIKLCFYVGVLEIKSSNSSYSDKLGKIL</sequence>
<dbReference type="Proteomes" id="UP000327157">
    <property type="component" value="Chromosome 14"/>
</dbReference>
<accession>A0A5N5FXT1</accession>
<evidence type="ECO:0000313" key="3">
    <source>
        <dbReference type="EMBL" id="KAB2607939.1"/>
    </source>
</evidence>
<dbReference type="EMBL" id="SMOL01000553">
    <property type="protein sequence ID" value="KAB2607939.1"/>
    <property type="molecule type" value="Genomic_DNA"/>
</dbReference>
<reference evidence="3 4" key="1">
    <citation type="submission" date="2019-09" db="EMBL/GenBank/DDBJ databases">
        <authorList>
            <person name="Ou C."/>
        </authorList>
    </citation>
    <scope>NUCLEOTIDE SEQUENCE [LARGE SCALE GENOMIC DNA]</scope>
    <source>
        <strain evidence="3">S2</strain>
        <tissue evidence="3">Leaf</tissue>
    </source>
</reference>
<organism evidence="3 4">
    <name type="scientific">Pyrus ussuriensis x Pyrus communis</name>
    <dbReference type="NCBI Taxonomy" id="2448454"/>
    <lineage>
        <taxon>Eukaryota</taxon>
        <taxon>Viridiplantae</taxon>
        <taxon>Streptophyta</taxon>
        <taxon>Embryophyta</taxon>
        <taxon>Tracheophyta</taxon>
        <taxon>Spermatophyta</taxon>
        <taxon>Magnoliopsida</taxon>
        <taxon>eudicotyledons</taxon>
        <taxon>Gunneridae</taxon>
        <taxon>Pentapetalae</taxon>
        <taxon>rosids</taxon>
        <taxon>fabids</taxon>
        <taxon>Rosales</taxon>
        <taxon>Rosaceae</taxon>
        <taxon>Amygdaloideae</taxon>
        <taxon>Maleae</taxon>
        <taxon>Pyrus</taxon>
    </lineage>
</organism>
<feature type="compositionally biased region" description="Basic and acidic residues" evidence="1">
    <location>
        <begin position="267"/>
        <end position="277"/>
    </location>
</feature>
<evidence type="ECO:0000259" key="2">
    <source>
        <dbReference type="PROSITE" id="PS50802"/>
    </source>
</evidence>
<keyword evidence="4" id="KW-1185">Reference proteome</keyword>